<organism evidence="1">
    <name type="scientific">Culicoides sonorensis</name>
    <name type="common">Biting midge</name>
    <dbReference type="NCBI Taxonomy" id="179676"/>
    <lineage>
        <taxon>Eukaryota</taxon>
        <taxon>Metazoa</taxon>
        <taxon>Ecdysozoa</taxon>
        <taxon>Arthropoda</taxon>
        <taxon>Hexapoda</taxon>
        <taxon>Insecta</taxon>
        <taxon>Pterygota</taxon>
        <taxon>Neoptera</taxon>
        <taxon>Endopterygota</taxon>
        <taxon>Diptera</taxon>
        <taxon>Nematocera</taxon>
        <taxon>Chironomoidea</taxon>
        <taxon>Ceratopogonidae</taxon>
        <taxon>Ceratopogoninae</taxon>
        <taxon>Culicoides</taxon>
        <taxon>Monoculicoides</taxon>
    </lineage>
</organism>
<sequence>MLQIFVYLLTITSSPSSIARGRFAMARNRIKHLVSSSSSSNNQINCRTTGSNNMRIKRESPCLGLRFMPIKLGVKIEDCLLDTGQAFYFKK</sequence>
<accession>A0A336MRI4</accession>
<proteinExistence type="predicted"/>
<gene>
    <name evidence="1" type="primary">CSON004572</name>
</gene>
<dbReference type="VEuPathDB" id="VectorBase:CSON004572"/>
<evidence type="ECO:0000313" key="1">
    <source>
        <dbReference type="EMBL" id="SSX32161.1"/>
    </source>
</evidence>
<dbReference type="AlphaFoldDB" id="A0A336MRI4"/>
<dbReference type="EMBL" id="UFQT01001923">
    <property type="protein sequence ID" value="SSX32161.1"/>
    <property type="molecule type" value="Genomic_DNA"/>
</dbReference>
<name>A0A336MRI4_CULSO</name>
<reference evidence="1" key="1">
    <citation type="submission" date="2018-07" db="EMBL/GenBank/DDBJ databases">
        <authorList>
            <person name="Quirk P.G."/>
            <person name="Krulwich T.A."/>
        </authorList>
    </citation>
    <scope>NUCLEOTIDE SEQUENCE</scope>
</reference>
<protein>
    <submittedName>
        <fullName evidence="1">CSON004572 protein</fullName>
    </submittedName>
</protein>